<dbReference type="Proteomes" id="UP000521943">
    <property type="component" value="Unassembled WGS sequence"/>
</dbReference>
<dbReference type="AlphaFoldDB" id="A0A8H6HRR9"/>
<comment type="caution">
    <text evidence="1">The sequence shown here is derived from an EMBL/GenBank/DDBJ whole genome shotgun (WGS) entry which is preliminary data.</text>
</comment>
<reference evidence="1 2" key="1">
    <citation type="submission" date="2020-07" db="EMBL/GenBank/DDBJ databases">
        <title>Comparative genomics of pyrophilous fungi reveals a link between fire events and developmental genes.</title>
        <authorList>
            <consortium name="DOE Joint Genome Institute"/>
            <person name="Steindorff A.S."/>
            <person name="Carver A."/>
            <person name="Calhoun S."/>
            <person name="Stillman K."/>
            <person name="Liu H."/>
            <person name="Lipzen A."/>
            <person name="Pangilinan J."/>
            <person name="Labutti K."/>
            <person name="Bruns T.D."/>
            <person name="Grigoriev I.V."/>
        </authorList>
    </citation>
    <scope>NUCLEOTIDE SEQUENCE [LARGE SCALE GENOMIC DNA]</scope>
    <source>
        <strain evidence="1 2">CBS 144469</strain>
    </source>
</reference>
<dbReference type="EMBL" id="JACGCI010000056">
    <property type="protein sequence ID" value="KAF6750601.1"/>
    <property type="molecule type" value="Genomic_DNA"/>
</dbReference>
<name>A0A8H6HRR9_9AGAR</name>
<proteinExistence type="predicted"/>
<sequence>MRITDLVDYPLVSATTTHTIFERQSSKLLSHPSNSEELHVYPTANNWSRKFDSLWRIPVEDENYTSADCAVKAALTAARDRELHAGIRAIVRSPRFAGYFFVDATSKDAVDTLLPEGTKEEYHKCPPLIKSLEDHHAYGVSSGQWFLFVGQSACGSDYLALGLSKRFDAVRGVVTAFTLANTGKDLLLVLEENRSRYFNEHHTDIVDEGHDTYATTDLIEDRLHFRYGLQVVTLPARATSVPVKEPPGRLVELFNLALAPNEPNLFNASVADLRRFRPEGLAHGARCKVVKGPFAGTCGSIYLSGAYPSSALTSGGLVRVSMRWKGRGWHVPIPPSYLRREFEIGDLISATSVTGSTEKGWITAFSRNRSIYTIATFESGNIEHVIAAGMKDWEP</sequence>
<accession>A0A8H6HRR9</accession>
<evidence type="ECO:0000313" key="2">
    <source>
        <dbReference type="Proteomes" id="UP000521943"/>
    </source>
</evidence>
<keyword evidence="2" id="KW-1185">Reference proteome</keyword>
<gene>
    <name evidence="1" type="ORF">DFP72DRAFT_1072303</name>
</gene>
<protein>
    <submittedName>
        <fullName evidence="1">Uncharacterized protein</fullName>
    </submittedName>
</protein>
<organism evidence="1 2">
    <name type="scientific">Ephemerocybe angulata</name>
    <dbReference type="NCBI Taxonomy" id="980116"/>
    <lineage>
        <taxon>Eukaryota</taxon>
        <taxon>Fungi</taxon>
        <taxon>Dikarya</taxon>
        <taxon>Basidiomycota</taxon>
        <taxon>Agaricomycotina</taxon>
        <taxon>Agaricomycetes</taxon>
        <taxon>Agaricomycetidae</taxon>
        <taxon>Agaricales</taxon>
        <taxon>Agaricineae</taxon>
        <taxon>Psathyrellaceae</taxon>
        <taxon>Ephemerocybe</taxon>
    </lineage>
</organism>
<evidence type="ECO:0000313" key="1">
    <source>
        <dbReference type="EMBL" id="KAF6750601.1"/>
    </source>
</evidence>